<proteinExistence type="predicted"/>
<keyword evidence="1" id="KW-1133">Transmembrane helix</keyword>
<dbReference type="InterPro" id="IPR019670">
    <property type="entry name" value="DUF2523"/>
</dbReference>
<evidence type="ECO:0000313" key="3">
    <source>
        <dbReference type="Proteomes" id="UP000019193"/>
    </source>
</evidence>
<dbReference type="EMBL" id="CBSD020000051">
    <property type="protein sequence ID" value="CDG75391.1"/>
    <property type="molecule type" value="Genomic_DNA"/>
</dbReference>
<reference evidence="2 3" key="1">
    <citation type="submission" date="2013-06" db="EMBL/GenBank/DDBJ databases">
        <title>Comparative analysis of genomes of multi-drug Acinetobacter sp. from Colombian Hospitals.</title>
        <authorList>
            <person name="Barreto-Hernandez E."/>
            <person name="Gonzalez E.B."/>
            <person name="Cepeda L.A."/>
            <person name="Valenzuela E.M."/>
            <person name="Falquet L."/>
            <person name="Reguero M.T."/>
            <person name="Mantilla R."/>
        </authorList>
    </citation>
    <scope>NUCLEOTIDE SEQUENCE [LARGE SCALE GENOMIC DNA]</scope>
    <source>
        <strain evidence="2 3">28F</strain>
    </source>
</reference>
<dbReference type="Proteomes" id="UP000019193">
    <property type="component" value="Unassembled WGS sequence"/>
</dbReference>
<gene>
    <name evidence="2" type="ORF">ANICBIBUN_19998</name>
</gene>
<dbReference type="Pfam" id="PF10734">
    <property type="entry name" value="DUF2523"/>
    <property type="match status" value="1"/>
</dbReference>
<comment type="caution">
    <text evidence="2">The sequence shown here is derived from an EMBL/GenBank/DDBJ whole genome shotgun (WGS) entry which is preliminary data.</text>
</comment>
<organism evidence="2 3">
    <name type="scientific">Acinetobacter nosocomialis 28F</name>
    <dbReference type="NCBI Taxonomy" id="1147131"/>
    <lineage>
        <taxon>Bacteria</taxon>
        <taxon>Pseudomonadati</taxon>
        <taxon>Pseudomonadota</taxon>
        <taxon>Gammaproteobacteria</taxon>
        <taxon>Moraxellales</taxon>
        <taxon>Moraxellaceae</taxon>
        <taxon>Acinetobacter</taxon>
        <taxon>Acinetobacter calcoaceticus/baumannii complex</taxon>
    </lineage>
</organism>
<dbReference type="RefSeq" id="WP_023188340.1">
    <property type="nucleotide sequence ID" value="NZ_CBSD020000051.1"/>
</dbReference>
<feature type="transmembrane region" description="Helical" evidence="1">
    <location>
        <begin position="20"/>
        <end position="42"/>
    </location>
</feature>
<keyword evidence="1" id="KW-0472">Membrane</keyword>
<protein>
    <recommendedName>
        <fullName evidence="4">DUF2523 domain-containing protein</fullName>
    </recommendedName>
</protein>
<feature type="transmembrane region" description="Helical" evidence="1">
    <location>
        <begin position="57"/>
        <end position="82"/>
    </location>
</feature>
<accession>A0AA36NU16</accession>
<keyword evidence="3" id="KW-1185">Reference proteome</keyword>
<evidence type="ECO:0000313" key="2">
    <source>
        <dbReference type="EMBL" id="CDG75391.1"/>
    </source>
</evidence>
<evidence type="ECO:0000256" key="1">
    <source>
        <dbReference type="SAM" id="Phobius"/>
    </source>
</evidence>
<sequence length="92" mass="9948">MLKFLAKLTEWLLKNSVQKVLTGAGLSVVSYLSVVAVIRVAFNSLINSIYSVSADLLNFMGICGIDYALSGFVSVAVFLMSIKQGSLSLRKK</sequence>
<dbReference type="AlphaFoldDB" id="A0AA36NU16"/>
<keyword evidence="1" id="KW-0812">Transmembrane</keyword>
<name>A0AA36NU16_ACINO</name>
<evidence type="ECO:0008006" key="4">
    <source>
        <dbReference type="Google" id="ProtNLM"/>
    </source>
</evidence>